<dbReference type="PANTHER" id="PTHR13318">
    <property type="entry name" value="PARTNER OF PAIRED, ISOFORM B-RELATED"/>
    <property type="match status" value="1"/>
</dbReference>
<dbReference type="Proteomes" id="UP000184063">
    <property type="component" value="Unassembled WGS sequence"/>
</dbReference>
<gene>
    <name evidence="2" type="ORF">ASPFODRAFT_305898</name>
</gene>
<organism evidence="2 3">
    <name type="scientific">Aspergillus luchuensis (strain CBS 106.47)</name>
    <dbReference type="NCBI Taxonomy" id="1137211"/>
    <lineage>
        <taxon>Eukaryota</taxon>
        <taxon>Fungi</taxon>
        <taxon>Dikarya</taxon>
        <taxon>Ascomycota</taxon>
        <taxon>Pezizomycotina</taxon>
        <taxon>Eurotiomycetes</taxon>
        <taxon>Eurotiomycetidae</taxon>
        <taxon>Eurotiales</taxon>
        <taxon>Aspergillaceae</taxon>
        <taxon>Aspergillus</taxon>
        <taxon>Aspergillus subgen. Circumdati</taxon>
    </lineage>
</organism>
<dbReference type="GO" id="GO:0031146">
    <property type="term" value="P:SCF-dependent proteasomal ubiquitin-dependent protein catabolic process"/>
    <property type="evidence" value="ECO:0007669"/>
    <property type="project" value="TreeGrafter"/>
</dbReference>
<dbReference type="EMBL" id="KV878334">
    <property type="protein sequence ID" value="OJZ79469.1"/>
    <property type="molecule type" value="Genomic_DNA"/>
</dbReference>
<evidence type="ECO:0000313" key="2">
    <source>
        <dbReference type="EMBL" id="OJZ79469.1"/>
    </source>
</evidence>
<dbReference type="InterPro" id="IPR032675">
    <property type="entry name" value="LRR_dom_sf"/>
</dbReference>
<evidence type="ECO:0000256" key="1">
    <source>
        <dbReference type="SAM" id="MobiDB-lite"/>
    </source>
</evidence>
<sequence>MMLPSRERGLPASRGVGQMRHRQDAELLLQQKGRRLASLTIPFEIIDQDWSHISDLLLTPTIEFLAIDDYYCEILMASSRYSQAPIGPADKFANLKALTIYQSRLDGNIDELCRLLRACVLQFFHLQEPHIFDSLPGSNTEKLLPCLQLQQNLRALALITPNWDPLLTSESLSLTEENHRSPWPKLKALSLRGWGPRWLEQLPKFEGLQILRLKKPPKVHNITQIAIDNIAKCRHLQVIDVTFDGLVDLEAFLDIAHGCPLLRGFSVMHLGFRVEAGRAKDLFMDLTRALPRLEFLHLSLEFQMDGTMLQDIACHCPRLSVLDLPQAQLIVSLASMMEIHPLRRLESMHLSRIYFTNPRRMMQEDNFQSIVAEWRRVFPKLLGMPCPADF</sequence>
<proteinExistence type="predicted"/>
<protein>
    <recommendedName>
        <fullName evidence="4">F-box domain-containing protein</fullName>
    </recommendedName>
</protein>
<dbReference type="VEuPathDB" id="FungiDB:ASPFODRAFT_305898"/>
<evidence type="ECO:0008006" key="4">
    <source>
        <dbReference type="Google" id="ProtNLM"/>
    </source>
</evidence>
<name>A0A1M3SY76_ASPLC</name>
<reference evidence="3" key="1">
    <citation type="journal article" date="2017" name="Genome Biol.">
        <title>Comparative genomics reveals high biological diversity and specific adaptations in the industrially and medically important fungal genus Aspergillus.</title>
        <authorList>
            <person name="de Vries R.P."/>
            <person name="Riley R."/>
            <person name="Wiebenga A."/>
            <person name="Aguilar-Osorio G."/>
            <person name="Amillis S."/>
            <person name="Uchima C.A."/>
            <person name="Anderluh G."/>
            <person name="Asadollahi M."/>
            <person name="Askin M."/>
            <person name="Barry K."/>
            <person name="Battaglia E."/>
            <person name="Bayram O."/>
            <person name="Benocci T."/>
            <person name="Braus-Stromeyer S.A."/>
            <person name="Caldana C."/>
            <person name="Canovas D."/>
            <person name="Cerqueira G.C."/>
            <person name="Chen F."/>
            <person name="Chen W."/>
            <person name="Choi C."/>
            <person name="Clum A."/>
            <person name="Dos Santos R.A."/>
            <person name="Damasio A.R."/>
            <person name="Diallinas G."/>
            <person name="Emri T."/>
            <person name="Fekete E."/>
            <person name="Flipphi M."/>
            <person name="Freyberg S."/>
            <person name="Gallo A."/>
            <person name="Gournas C."/>
            <person name="Habgood R."/>
            <person name="Hainaut M."/>
            <person name="Harispe M.L."/>
            <person name="Henrissat B."/>
            <person name="Hilden K.S."/>
            <person name="Hope R."/>
            <person name="Hossain A."/>
            <person name="Karabika E."/>
            <person name="Karaffa L."/>
            <person name="Karanyi Z."/>
            <person name="Krasevec N."/>
            <person name="Kuo A."/>
            <person name="Kusch H."/>
            <person name="LaButti K."/>
            <person name="Lagendijk E.L."/>
            <person name="Lapidus A."/>
            <person name="Levasseur A."/>
            <person name="Lindquist E."/>
            <person name="Lipzen A."/>
            <person name="Logrieco A.F."/>
            <person name="MacCabe A."/>
            <person name="Maekelae M.R."/>
            <person name="Malavazi I."/>
            <person name="Melin P."/>
            <person name="Meyer V."/>
            <person name="Mielnichuk N."/>
            <person name="Miskei M."/>
            <person name="Molnar A.P."/>
            <person name="Mule G."/>
            <person name="Ngan C.Y."/>
            <person name="Orejas M."/>
            <person name="Orosz E."/>
            <person name="Ouedraogo J.P."/>
            <person name="Overkamp K.M."/>
            <person name="Park H.-S."/>
            <person name="Perrone G."/>
            <person name="Piumi F."/>
            <person name="Punt P.J."/>
            <person name="Ram A.F."/>
            <person name="Ramon A."/>
            <person name="Rauscher S."/>
            <person name="Record E."/>
            <person name="Riano-Pachon D.M."/>
            <person name="Robert V."/>
            <person name="Roehrig J."/>
            <person name="Ruller R."/>
            <person name="Salamov A."/>
            <person name="Salih N.S."/>
            <person name="Samson R.A."/>
            <person name="Sandor E."/>
            <person name="Sanguinetti M."/>
            <person name="Schuetze T."/>
            <person name="Sepcic K."/>
            <person name="Shelest E."/>
            <person name="Sherlock G."/>
            <person name="Sophianopoulou V."/>
            <person name="Squina F.M."/>
            <person name="Sun H."/>
            <person name="Susca A."/>
            <person name="Todd R.B."/>
            <person name="Tsang A."/>
            <person name="Unkles S.E."/>
            <person name="van de Wiele N."/>
            <person name="van Rossen-Uffink D."/>
            <person name="Oliveira J.V."/>
            <person name="Vesth T.C."/>
            <person name="Visser J."/>
            <person name="Yu J.-H."/>
            <person name="Zhou M."/>
            <person name="Andersen M.R."/>
            <person name="Archer D.B."/>
            <person name="Baker S.E."/>
            <person name="Benoit I."/>
            <person name="Brakhage A.A."/>
            <person name="Braus G.H."/>
            <person name="Fischer R."/>
            <person name="Frisvad J.C."/>
            <person name="Goldman G.H."/>
            <person name="Houbraken J."/>
            <person name="Oakley B."/>
            <person name="Pocsi I."/>
            <person name="Scazzocchio C."/>
            <person name="Seiboth B."/>
            <person name="vanKuyk P.A."/>
            <person name="Wortman J."/>
            <person name="Dyer P.S."/>
            <person name="Grigoriev I.V."/>
        </authorList>
    </citation>
    <scope>NUCLEOTIDE SEQUENCE [LARGE SCALE GENOMIC DNA]</scope>
    <source>
        <strain evidence="3">CBS 106.47</strain>
    </source>
</reference>
<dbReference type="OrthoDB" id="5426109at2759"/>
<evidence type="ECO:0000313" key="3">
    <source>
        <dbReference type="Proteomes" id="UP000184063"/>
    </source>
</evidence>
<dbReference type="SUPFAM" id="SSF52047">
    <property type="entry name" value="RNI-like"/>
    <property type="match status" value="1"/>
</dbReference>
<dbReference type="GO" id="GO:0019005">
    <property type="term" value="C:SCF ubiquitin ligase complex"/>
    <property type="evidence" value="ECO:0007669"/>
    <property type="project" value="TreeGrafter"/>
</dbReference>
<accession>A0A1M3SY76</accession>
<feature type="non-terminal residue" evidence="2">
    <location>
        <position position="390"/>
    </location>
</feature>
<dbReference type="AlphaFoldDB" id="A0A1M3SY76"/>
<feature type="region of interest" description="Disordered" evidence="1">
    <location>
        <begin position="1"/>
        <end position="21"/>
    </location>
</feature>
<dbReference type="Gene3D" id="3.80.10.10">
    <property type="entry name" value="Ribonuclease Inhibitor"/>
    <property type="match status" value="1"/>
</dbReference>